<organism evidence="1 2">
    <name type="scientific">Branchiostoma lanceolatum</name>
    <name type="common">Common lancelet</name>
    <name type="synonym">Amphioxus lanceolatum</name>
    <dbReference type="NCBI Taxonomy" id="7740"/>
    <lineage>
        <taxon>Eukaryota</taxon>
        <taxon>Metazoa</taxon>
        <taxon>Chordata</taxon>
        <taxon>Cephalochordata</taxon>
        <taxon>Leptocardii</taxon>
        <taxon>Amphioxiformes</taxon>
        <taxon>Branchiostomatidae</taxon>
        <taxon>Branchiostoma</taxon>
    </lineage>
</organism>
<reference evidence="1" key="1">
    <citation type="submission" date="2022-01" db="EMBL/GenBank/DDBJ databases">
        <authorList>
            <person name="Braso-Vives M."/>
        </authorList>
    </citation>
    <scope>NUCLEOTIDE SEQUENCE</scope>
</reference>
<dbReference type="EMBL" id="OV696696">
    <property type="protein sequence ID" value="CAH1239303.1"/>
    <property type="molecule type" value="Genomic_DNA"/>
</dbReference>
<proteinExistence type="predicted"/>
<dbReference type="PANTHER" id="PTHR19446">
    <property type="entry name" value="REVERSE TRANSCRIPTASES"/>
    <property type="match status" value="1"/>
</dbReference>
<evidence type="ECO:0000313" key="2">
    <source>
        <dbReference type="Proteomes" id="UP000838412"/>
    </source>
</evidence>
<dbReference type="Proteomes" id="UP000838412">
    <property type="component" value="Chromosome 11"/>
</dbReference>
<gene>
    <name evidence="1" type="primary">Hypp5802</name>
    <name evidence="1" type="ORF">BLAG_LOCUS3647</name>
</gene>
<dbReference type="OrthoDB" id="407509at2759"/>
<name>A0A8J9YSG0_BRALA</name>
<evidence type="ECO:0000313" key="1">
    <source>
        <dbReference type="EMBL" id="CAH1239303.1"/>
    </source>
</evidence>
<protein>
    <submittedName>
        <fullName evidence="1">Hypp5802 protein</fullName>
    </submittedName>
</protein>
<accession>A0A8J9YSG0</accession>
<dbReference type="AlphaFoldDB" id="A0A8J9YSG0"/>
<sequence>MGRKTTPSRGPPRQYQRSWEANVVKDCELTTAREGNLLNVYLSSPEELRPSPAGTTMDNICLAHKKCKRQKHQVKYNLEKLDNPSTQVQYKQSLANQLSNIAEDNNPNIALTTVLKSMETAAANILGVLKNTNGKQRHHTEDPVIMKLSEKQKALRLRIYQTGHSEDRKPLRTERNKILREISKQLKNQAMKRADELTDEITATDDSRRMFKAARALKVCGPPPSLSVHNSDGQFILTDKGKADAIREWFKEQFTDPEGEHLEPFQGEPRPLKDPIKDDEIKKAIKTLGNGRSPGPDGVSNELFKHGSDSVAPHITAIINGAFEHHYPIEAMGQGTLN</sequence>
<keyword evidence="2" id="KW-1185">Reference proteome</keyword>